<dbReference type="PROSITE" id="PS50003">
    <property type="entry name" value="PH_DOMAIN"/>
    <property type="match status" value="1"/>
</dbReference>
<evidence type="ECO:0000313" key="5">
    <source>
        <dbReference type="Proteomes" id="UP001313282"/>
    </source>
</evidence>
<dbReference type="Proteomes" id="UP001313282">
    <property type="component" value="Unassembled WGS sequence"/>
</dbReference>
<feature type="domain" description="SAM" evidence="3">
    <location>
        <begin position="261"/>
        <end position="325"/>
    </location>
</feature>
<feature type="compositionally biased region" description="Low complexity" evidence="1">
    <location>
        <begin position="370"/>
        <end position="387"/>
    </location>
</feature>
<keyword evidence="5" id="KW-1185">Reference proteome</keyword>
<dbReference type="InterPro" id="IPR011993">
    <property type="entry name" value="PH-like_dom_sf"/>
</dbReference>
<dbReference type="Gene3D" id="1.10.150.50">
    <property type="entry name" value="Transcription Factor, Ets-1"/>
    <property type="match status" value="1"/>
</dbReference>
<gene>
    <name evidence="4" type="ORF">TWF718_010077</name>
</gene>
<feature type="compositionally biased region" description="Polar residues" evidence="1">
    <location>
        <begin position="749"/>
        <end position="762"/>
    </location>
</feature>
<dbReference type="SUPFAM" id="SSF47769">
    <property type="entry name" value="SAM/Pointed domain"/>
    <property type="match status" value="1"/>
</dbReference>
<dbReference type="PROSITE" id="PS50105">
    <property type="entry name" value="SAM_DOMAIN"/>
    <property type="match status" value="1"/>
</dbReference>
<feature type="compositionally biased region" description="Low complexity" evidence="1">
    <location>
        <begin position="800"/>
        <end position="809"/>
    </location>
</feature>
<dbReference type="SUPFAM" id="SSF50729">
    <property type="entry name" value="PH domain-like"/>
    <property type="match status" value="1"/>
</dbReference>
<feature type="region of interest" description="Disordered" evidence="1">
    <location>
        <begin position="325"/>
        <end position="459"/>
    </location>
</feature>
<dbReference type="InterPro" id="IPR013761">
    <property type="entry name" value="SAM/pointed_sf"/>
</dbReference>
<accession>A0AAN8MTS2</accession>
<evidence type="ECO:0000259" key="2">
    <source>
        <dbReference type="PROSITE" id="PS50003"/>
    </source>
</evidence>
<feature type="compositionally biased region" description="Basic and acidic residues" evidence="1">
    <location>
        <begin position="442"/>
        <end position="458"/>
    </location>
</feature>
<feature type="region of interest" description="Disordered" evidence="1">
    <location>
        <begin position="186"/>
        <end position="215"/>
    </location>
</feature>
<proteinExistence type="predicted"/>
<evidence type="ECO:0000256" key="1">
    <source>
        <dbReference type="SAM" id="MobiDB-lite"/>
    </source>
</evidence>
<feature type="domain" description="PH" evidence="2">
    <location>
        <begin position="810"/>
        <end position="930"/>
    </location>
</feature>
<evidence type="ECO:0000259" key="3">
    <source>
        <dbReference type="PROSITE" id="PS50105"/>
    </source>
</evidence>
<feature type="region of interest" description="Disordered" evidence="1">
    <location>
        <begin position="634"/>
        <end position="784"/>
    </location>
</feature>
<dbReference type="Gene3D" id="2.30.29.30">
    <property type="entry name" value="Pleckstrin-homology domain (PH domain)/Phosphotyrosine-binding domain (PTB)"/>
    <property type="match status" value="1"/>
</dbReference>
<dbReference type="EMBL" id="JAVHNR010000008">
    <property type="protein sequence ID" value="KAK6334621.1"/>
    <property type="molecule type" value="Genomic_DNA"/>
</dbReference>
<feature type="compositionally biased region" description="Low complexity" evidence="1">
    <location>
        <begin position="698"/>
        <end position="713"/>
    </location>
</feature>
<feature type="compositionally biased region" description="Low complexity" evidence="1">
    <location>
        <begin position="763"/>
        <end position="784"/>
    </location>
</feature>
<dbReference type="Pfam" id="PF00169">
    <property type="entry name" value="PH"/>
    <property type="match status" value="1"/>
</dbReference>
<dbReference type="InterPro" id="IPR001660">
    <property type="entry name" value="SAM"/>
</dbReference>
<feature type="compositionally biased region" description="Polar residues" evidence="1">
    <location>
        <begin position="388"/>
        <end position="399"/>
    </location>
</feature>
<dbReference type="CDD" id="cd09535">
    <property type="entry name" value="SAM_BOI-like_fungal"/>
    <property type="match status" value="1"/>
</dbReference>
<protein>
    <submittedName>
        <fullName evidence="4">Uncharacterized protein</fullName>
    </submittedName>
</protein>
<reference evidence="4 5" key="1">
    <citation type="submission" date="2019-10" db="EMBL/GenBank/DDBJ databases">
        <authorList>
            <person name="Palmer J.M."/>
        </authorList>
    </citation>
    <scope>NUCLEOTIDE SEQUENCE [LARGE SCALE GENOMIC DNA]</scope>
    <source>
        <strain evidence="4 5">TWF718</strain>
    </source>
</reference>
<feature type="region of interest" description="Disordered" evidence="1">
    <location>
        <begin position="793"/>
        <end position="812"/>
    </location>
</feature>
<feature type="region of interest" description="Disordered" evidence="1">
    <location>
        <begin position="477"/>
        <end position="516"/>
    </location>
</feature>
<feature type="region of interest" description="Disordered" evidence="1">
    <location>
        <begin position="122"/>
        <end position="152"/>
    </location>
</feature>
<name>A0AAN8MTS2_9PEZI</name>
<dbReference type="InterPro" id="IPR001849">
    <property type="entry name" value="PH_domain"/>
</dbReference>
<feature type="compositionally biased region" description="Acidic residues" evidence="1">
    <location>
        <begin position="430"/>
        <end position="441"/>
    </location>
</feature>
<dbReference type="SMART" id="SM00233">
    <property type="entry name" value="PH"/>
    <property type="match status" value="1"/>
</dbReference>
<organism evidence="4 5">
    <name type="scientific">Orbilia javanica</name>
    <dbReference type="NCBI Taxonomy" id="47235"/>
    <lineage>
        <taxon>Eukaryota</taxon>
        <taxon>Fungi</taxon>
        <taxon>Dikarya</taxon>
        <taxon>Ascomycota</taxon>
        <taxon>Pezizomycotina</taxon>
        <taxon>Orbiliomycetes</taxon>
        <taxon>Orbiliales</taxon>
        <taxon>Orbiliaceae</taxon>
        <taxon>Orbilia</taxon>
    </lineage>
</organism>
<evidence type="ECO:0000313" key="4">
    <source>
        <dbReference type="EMBL" id="KAK6334621.1"/>
    </source>
</evidence>
<sequence length="947" mass="105513">MSYHQHQFLHSSILPTLVNMESRKAPRPLSEATSIASSIDFEDPLVHQLSHARLSKAPSYRYSSYDNMELPEDMEEGDYIIDDIREEDEEDEEYENERGVPEDSLYNKALRMNNWLSDGARDSVGSDGMKTASSCDEAKTPTTPPLAMDFGTSQPMQMSMKRTTVGPRGPHLFSTMFLQPHQSEENLDDDYLSPISPVRENSYPSPYSSRKSPVGSQHSLLQVPQALPMKHLPVEVDVNERPVSAMSMALHDIEESEIENWSPMQVCTWMADLGFEETLIEKFRQNDISGAILMQLKWEDLKELDIQSFGKRIELWSELNHLRKSPVVSGSSPKRDLSFETSSIHSPPLLSRHASRKSRESKFRHSPNLSAVSPSSYASSPSTVTRSNTVATSRPSATSPRKHAPVLRISTDVASLQHRPRFQVSAPPEPESEEEVEEVDDFSDHDPYSPPPMEEKRRPTGLSIIIPDSALAIPRALNSAESKSSHTPSHEGRRHKHAPRFTAPNPAKRRVSKRLSTPISPVSASIEIFAAPSVLGLTKGKRVSMLEAESPRWDNDDFHAKSPWAPSICASSDVLSPSDRGDMKLKADELRKVSALTAQEQVNKFITLQHLQRLEERAPSNLKNELPHEIESPVSPHATYSIKPQPPPMTKAVQRSTSLRTFDRHRPRALQLSNEAVAPGPASAGFTPRNTEDVRNYQPPEVVQPQQPPVATRPVPPLLRSSTAPSPPLGTENHPPPQLVRSASMASPKPSQTSSAFRSNSVSGISRKPSFSGSSKKPPSFGKSLIDTVNEEAEWEDASSHGSAPASPSERVFTGEMKKRTNHFLRNEWVTHRVELRGTKLTVYKTTSSRDVLATIEIDDYSVTCTTAGSSKFKSLKTGSKKDSDGMYHFQLVPNQDSKKAGEQKKDHHFAVSSREERIDWMRELMLAKAIKQKKSGFQVEVNGQMM</sequence>
<dbReference type="Pfam" id="PF07647">
    <property type="entry name" value="SAM_2"/>
    <property type="match status" value="1"/>
</dbReference>
<dbReference type="AlphaFoldDB" id="A0AAN8MTS2"/>
<comment type="caution">
    <text evidence="4">The sequence shown here is derived from an EMBL/GenBank/DDBJ whole genome shotgun (WGS) entry which is preliminary data.</text>
</comment>
<dbReference type="SMART" id="SM00454">
    <property type="entry name" value="SAM"/>
    <property type="match status" value="1"/>
</dbReference>